<reference evidence="1" key="1">
    <citation type="journal article" date="2015" name="Nature">
        <title>Complex archaea that bridge the gap between prokaryotes and eukaryotes.</title>
        <authorList>
            <person name="Spang A."/>
            <person name="Saw J.H."/>
            <person name="Jorgensen S.L."/>
            <person name="Zaremba-Niedzwiedzka K."/>
            <person name="Martijn J."/>
            <person name="Lind A.E."/>
            <person name="van Eijk R."/>
            <person name="Schleper C."/>
            <person name="Guy L."/>
            <person name="Ettema T.J."/>
        </authorList>
    </citation>
    <scope>NUCLEOTIDE SEQUENCE</scope>
</reference>
<dbReference type="AlphaFoldDB" id="A0A0F9MP15"/>
<evidence type="ECO:0000313" key="1">
    <source>
        <dbReference type="EMBL" id="KKN07359.1"/>
    </source>
</evidence>
<organism evidence="1">
    <name type="scientific">marine sediment metagenome</name>
    <dbReference type="NCBI Taxonomy" id="412755"/>
    <lineage>
        <taxon>unclassified sequences</taxon>
        <taxon>metagenomes</taxon>
        <taxon>ecological metagenomes</taxon>
    </lineage>
</organism>
<gene>
    <name evidence="1" type="ORF">LCGC14_1067800</name>
</gene>
<sequence length="88" mass="10730">MIYELPKHETTIDLSKVTTISRVKHIPGDTDIRWWKYILTIGMYFPRHEVRPHVRIDPDRHYTIHYEYDTDKETKKVYDDLVKAWKGE</sequence>
<protein>
    <submittedName>
        <fullName evidence="1">Uncharacterized protein</fullName>
    </submittedName>
</protein>
<dbReference type="EMBL" id="LAZR01004578">
    <property type="protein sequence ID" value="KKN07359.1"/>
    <property type="molecule type" value="Genomic_DNA"/>
</dbReference>
<accession>A0A0F9MP15</accession>
<comment type="caution">
    <text evidence="1">The sequence shown here is derived from an EMBL/GenBank/DDBJ whole genome shotgun (WGS) entry which is preliminary data.</text>
</comment>
<proteinExistence type="predicted"/>
<name>A0A0F9MP15_9ZZZZ</name>